<proteinExistence type="predicted"/>
<name>A0A4S2N4D8_9PEZI</name>
<protein>
    <submittedName>
        <fullName evidence="3">Uncharacterized protein</fullName>
    </submittedName>
</protein>
<reference evidence="3 4" key="1">
    <citation type="submission" date="2019-04" db="EMBL/GenBank/DDBJ databases">
        <title>Comparative genomics and transcriptomics to analyze fruiting body development in filamentous ascomycetes.</title>
        <authorList>
            <consortium name="DOE Joint Genome Institute"/>
            <person name="Lutkenhaus R."/>
            <person name="Traeger S."/>
            <person name="Breuer J."/>
            <person name="Kuo A."/>
            <person name="Lipzen A."/>
            <person name="Pangilinan J."/>
            <person name="Dilworth D."/>
            <person name="Sandor L."/>
            <person name="Poggeler S."/>
            <person name="Barry K."/>
            <person name="Grigoriev I.V."/>
            <person name="Nowrousian M."/>
        </authorList>
    </citation>
    <scope>NUCLEOTIDE SEQUENCE [LARGE SCALE GENOMIC DNA]</scope>
    <source>
        <strain evidence="3 4">CBS 389.68</strain>
    </source>
</reference>
<evidence type="ECO:0000256" key="1">
    <source>
        <dbReference type="SAM" id="Phobius"/>
    </source>
</evidence>
<keyword evidence="2" id="KW-0732">Signal</keyword>
<keyword evidence="1" id="KW-0472">Membrane</keyword>
<keyword evidence="1" id="KW-1133">Transmembrane helix</keyword>
<sequence length="227" mass="23893">MKSPVQATVLLLLTLFTSFSSAATCNRSNSLSALAQIQNLIAPGIRDGSVTATTASEVTIFLQNLDSAITSVAGTKVKRQVQSTGLECNTEEKCLATTSSLICWNIHSYTARDQFGNSLNFHNGDIRLYDGTSWNAINNPLSVKELKEKVQAAPKAFWNATGGSQVLTTATMTFTGPNGMKATTTMTMASTATSTPGKSSAARNGEGMVVVAVMAAVMGGFMLGMFL</sequence>
<organism evidence="3 4">
    <name type="scientific">Ascodesmis nigricans</name>
    <dbReference type="NCBI Taxonomy" id="341454"/>
    <lineage>
        <taxon>Eukaryota</taxon>
        <taxon>Fungi</taxon>
        <taxon>Dikarya</taxon>
        <taxon>Ascomycota</taxon>
        <taxon>Pezizomycotina</taxon>
        <taxon>Pezizomycetes</taxon>
        <taxon>Pezizales</taxon>
        <taxon>Ascodesmidaceae</taxon>
        <taxon>Ascodesmis</taxon>
    </lineage>
</organism>
<dbReference type="Proteomes" id="UP000298138">
    <property type="component" value="Unassembled WGS sequence"/>
</dbReference>
<gene>
    <name evidence="3" type="ORF">EX30DRAFT_369300</name>
</gene>
<keyword evidence="1" id="KW-0812">Transmembrane</keyword>
<evidence type="ECO:0000313" key="4">
    <source>
        <dbReference type="Proteomes" id="UP000298138"/>
    </source>
</evidence>
<feature type="signal peptide" evidence="2">
    <location>
        <begin position="1"/>
        <end position="22"/>
    </location>
</feature>
<keyword evidence="4" id="KW-1185">Reference proteome</keyword>
<dbReference type="AlphaFoldDB" id="A0A4S2N4D8"/>
<dbReference type="EMBL" id="ML220113">
    <property type="protein sequence ID" value="TGZ83993.1"/>
    <property type="molecule type" value="Genomic_DNA"/>
</dbReference>
<feature type="chain" id="PRO_5020515164" evidence="2">
    <location>
        <begin position="23"/>
        <end position="227"/>
    </location>
</feature>
<evidence type="ECO:0000313" key="3">
    <source>
        <dbReference type="EMBL" id="TGZ83993.1"/>
    </source>
</evidence>
<dbReference type="InParanoid" id="A0A4S2N4D8"/>
<feature type="transmembrane region" description="Helical" evidence="1">
    <location>
        <begin position="207"/>
        <end position="226"/>
    </location>
</feature>
<accession>A0A4S2N4D8</accession>
<evidence type="ECO:0000256" key="2">
    <source>
        <dbReference type="SAM" id="SignalP"/>
    </source>
</evidence>